<gene>
    <name evidence="1" type="ORF">S01H1_63138</name>
</gene>
<dbReference type="AlphaFoldDB" id="X0Y899"/>
<reference evidence="1" key="1">
    <citation type="journal article" date="2014" name="Front. Microbiol.">
        <title>High frequency of phylogenetically diverse reductive dehalogenase-homologous genes in deep subseafloor sedimentary metagenomes.</title>
        <authorList>
            <person name="Kawai M."/>
            <person name="Futagami T."/>
            <person name="Toyoda A."/>
            <person name="Takaki Y."/>
            <person name="Nishi S."/>
            <person name="Hori S."/>
            <person name="Arai W."/>
            <person name="Tsubouchi T."/>
            <person name="Morono Y."/>
            <person name="Uchiyama I."/>
            <person name="Ito T."/>
            <person name="Fujiyama A."/>
            <person name="Inagaki F."/>
            <person name="Takami H."/>
        </authorList>
    </citation>
    <scope>NUCLEOTIDE SEQUENCE</scope>
    <source>
        <strain evidence="1">Expedition CK06-06</strain>
    </source>
</reference>
<accession>X0Y899</accession>
<evidence type="ECO:0000313" key="1">
    <source>
        <dbReference type="EMBL" id="GAG33126.1"/>
    </source>
</evidence>
<comment type="caution">
    <text evidence="1">The sequence shown here is derived from an EMBL/GenBank/DDBJ whole genome shotgun (WGS) entry which is preliminary data.</text>
</comment>
<sequence length="143" mass="15490">LAIFLPNGYVTDSGISIDEITGGTGFYFYSDLTSGVTTISTTNIVYLSGTSAPLTAGIWAIDFNAIGGNLSPNKYIGVSFYIDNIIQGVENYFKTNDANVIMPFVITKDLPLTAGTHLFEIRFRNQGGVANLRYGSMRARLVN</sequence>
<proteinExistence type="predicted"/>
<dbReference type="EMBL" id="BARS01041519">
    <property type="protein sequence ID" value="GAG33126.1"/>
    <property type="molecule type" value="Genomic_DNA"/>
</dbReference>
<protein>
    <submittedName>
        <fullName evidence="1">Uncharacterized protein</fullName>
    </submittedName>
</protein>
<organism evidence="1">
    <name type="scientific">marine sediment metagenome</name>
    <dbReference type="NCBI Taxonomy" id="412755"/>
    <lineage>
        <taxon>unclassified sequences</taxon>
        <taxon>metagenomes</taxon>
        <taxon>ecological metagenomes</taxon>
    </lineage>
</organism>
<name>X0Y899_9ZZZZ</name>
<feature type="non-terminal residue" evidence="1">
    <location>
        <position position="1"/>
    </location>
</feature>